<protein>
    <submittedName>
        <fullName evidence="1">Uncharacterized protein</fullName>
    </submittedName>
</protein>
<organism evidence="1">
    <name type="scientific">marine sediment metagenome</name>
    <dbReference type="NCBI Taxonomy" id="412755"/>
    <lineage>
        <taxon>unclassified sequences</taxon>
        <taxon>metagenomes</taxon>
        <taxon>ecological metagenomes</taxon>
    </lineage>
</organism>
<evidence type="ECO:0000313" key="1">
    <source>
        <dbReference type="EMBL" id="GAI65986.1"/>
    </source>
</evidence>
<comment type="caution">
    <text evidence="1">The sequence shown here is derived from an EMBL/GenBank/DDBJ whole genome shotgun (WGS) entry which is preliminary data.</text>
</comment>
<gene>
    <name evidence="1" type="ORF">S06H3_66308</name>
</gene>
<accession>X1RGA0</accession>
<sequence length="43" mass="4981">MTVAQSVVLPDNQWEGRKVDMCGIVGFNWQDEKLLRRMMAVVE</sequence>
<proteinExistence type="predicted"/>
<name>X1RGA0_9ZZZZ</name>
<dbReference type="EMBL" id="BARV01045111">
    <property type="protein sequence ID" value="GAI65986.1"/>
    <property type="molecule type" value="Genomic_DNA"/>
</dbReference>
<reference evidence="1" key="1">
    <citation type="journal article" date="2014" name="Front. Microbiol.">
        <title>High frequency of phylogenetically diverse reductive dehalogenase-homologous genes in deep subseafloor sedimentary metagenomes.</title>
        <authorList>
            <person name="Kawai M."/>
            <person name="Futagami T."/>
            <person name="Toyoda A."/>
            <person name="Takaki Y."/>
            <person name="Nishi S."/>
            <person name="Hori S."/>
            <person name="Arai W."/>
            <person name="Tsubouchi T."/>
            <person name="Morono Y."/>
            <person name="Uchiyama I."/>
            <person name="Ito T."/>
            <person name="Fujiyama A."/>
            <person name="Inagaki F."/>
            <person name="Takami H."/>
        </authorList>
    </citation>
    <scope>NUCLEOTIDE SEQUENCE</scope>
    <source>
        <strain evidence="1">Expedition CK06-06</strain>
    </source>
</reference>
<feature type="non-terminal residue" evidence="1">
    <location>
        <position position="43"/>
    </location>
</feature>
<dbReference type="AlphaFoldDB" id="X1RGA0"/>